<dbReference type="EMBL" id="JAZHGA010000004">
    <property type="protein sequence ID" value="MEM5339469.1"/>
    <property type="molecule type" value="Genomic_DNA"/>
</dbReference>
<dbReference type="Proteomes" id="UP001481677">
    <property type="component" value="Unassembled WGS sequence"/>
</dbReference>
<accession>A0ABU9QYW4</accession>
<sequence>MSEKAAYFADTPNENKRIAVGSHGYYENETNRRVASYVNAPGYIYGMKKGSKTEHPKVNGEQERYSCYTNALVVFTDIPLFPSTDSTRPLSDVPDFFELRRL</sequence>
<protein>
    <submittedName>
        <fullName evidence="1">Uncharacterized protein</fullName>
    </submittedName>
</protein>
<evidence type="ECO:0000313" key="2">
    <source>
        <dbReference type="Proteomes" id="UP001481677"/>
    </source>
</evidence>
<reference evidence="1 2" key="1">
    <citation type="submission" date="2024-01" db="EMBL/GenBank/DDBJ databases">
        <title>The diversity of rhizobia nodulating Mimosa spp. in eleven states of Brazil covering several biomes is determined by host plant, location, and edaphic factors.</title>
        <authorList>
            <person name="Rouws L."/>
            <person name="Barauna A."/>
            <person name="Beukes C."/>
            <person name="De Faria S.M."/>
            <person name="Gross E."/>
            <person name="Dos Reis Junior F.B."/>
            <person name="Simon M."/>
            <person name="Maluk M."/>
            <person name="Odee D.W."/>
            <person name="Kenicer G."/>
            <person name="Young J.P.W."/>
            <person name="Reis V.M."/>
            <person name="Zilli J."/>
            <person name="James E.K."/>
        </authorList>
    </citation>
    <scope>NUCLEOTIDE SEQUENCE [LARGE SCALE GENOMIC DNA]</scope>
    <source>
        <strain evidence="1 2">JPY530</strain>
    </source>
</reference>
<proteinExistence type="predicted"/>
<organism evidence="1 2">
    <name type="scientific">Paraburkholderia azotifigens</name>
    <dbReference type="NCBI Taxonomy" id="2057004"/>
    <lineage>
        <taxon>Bacteria</taxon>
        <taxon>Pseudomonadati</taxon>
        <taxon>Pseudomonadota</taxon>
        <taxon>Betaproteobacteria</taxon>
        <taxon>Burkholderiales</taxon>
        <taxon>Burkholderiaceae</taxon>
        <taxon>Paraburkholderia</taxon>
    </lineage>
</organism>
<name>A0ABU9QYW4_9BURK</name>
<evidence type="ECO:0000313" key="1">
    <source>
        <dbReference type="EMBL" id="MEM5339469.1"/>
    </source>
</evidence>
<gene>
    <name evidence="1" type="ORF">V4C56_07450</name>
</gene>
<comment type="caution">
    <text evidence="1">The sequence shown here is derived from an EMBL/GenBank/DDBJ whole genome shotgun (WGS) entry which is preliminary data.</text>
</comment>
<keyword evidence="2" id="KW-1185">Reference proteome</keyword>